<evidence type="ECO:0000313" key="1">
    <source>
        <dbReference type="EMBL" id="MTH64725.1"/>
    </source>
</evidence>
<sequence length="93" mass="10311">MGKAARLLAKLDAVAAVVEARAAERAALFGKPIEELLCPLAAYERQIYLRDTPSEQQWLATMNGTHPYQISDSLPNTMSESDLQTLYLQMKDA</sequence>
<dbReference type="RefSeq" id="WP_155044598.1">
    <property type="nucleotide sequence ID" value="NZ_WMIH01000008.1"/>
</dbReference>
<reference evidence="1 2" key="1">
    <citation type="submission" date="2019-11" db="EMBL/GenBank/DDBJ databases">
        <authorList>
            <person name="Dong K."/>
        </authorList>
    </citation>
    <scope>NUCLEOTIDE SEQUENCE [LARGE SCALE GENOMIC DNA]</scope>
    <source>
        <strain evidence="1 2">DK608</strain>
    </source>
</reference>
<accession>A0A6L6IW45</accession>
<keyword evidence="2" id="KW-1185">Reference proteome</keyword>
<proteinExistence type="predicted"/>
<comment type="caution">
    <text evidence="1">The sequence shown here is derived from an EMBL/GenBank/DDBJ whole genome shotgun (WGS) entry which is preliminary data.</text>
</comment>
<organism evidence="1 2">
    <name type="scientific">Paracoccus shanxieyensis</name>
    <dbReference type="NCBI Taxonomy" id="2675752"/>
    <lineage>
        <taxon>Bacteria</taxon>
        <taxon>Pseudomonadati</taxon>
        <taxon>Pseudomonadota</taxon>
        <taxon>Alphaproteobacteria</taxon>
        <taxon>Rhodobacterales</taxon>
        <taxon>Paracoccaceae</taxon>
        <taxon>Paracoccus</taxon>
    </lineage>
</organism>
<dbReference type="AlphaFoldDB" id="A0A6L6IW45"/>
<name>A0A6L6IW45_9RHOB</name>
<dbReference type="Proteomes" id="UP000478740">
    <property type="component" value="Unassembled WGS sequence"/>
</dbReference>
<evidence type="ECO:0000313" key="2">
    <source>
        <dbReference type="Proteomes" id="UP000478740"/>
    </source>
</evidence>
<gene>
    <name evidence="1" type="ORF">GL284_10630</name>
</gene>
<protein>
    <submittedName>
        <fullName evidence="1">Uncharacterized protein</fullName>
    </submittedName>
</protein>
<dbReference type="EMBL" id="WMII01000008">
    <property type="protein sequence ID" value="MTH64725.1"/>
    <property type="molecule type" value="Genomic_DNA"/>
</dbReference>